<proteinExistence type="predicted"/>
<evidence type="ECO:0000259" key="6">
    <source>
        <dbReference type="Pfam" id="PF25020"/>
    </source>
</evidence>
<dbReference type="InterPro" id="IPR056822">
    <property type="entry name" value="TEN_NHL"/>
</dbReference>
<keyword evidence="5" id="KW-0732">Signal</keyword>
<dbReference type="Pfam" id="PF25021">
    <property type="entry name" value="TEN_NHL"/>
    <property type="match status" value="2"/>
</dbReference>
<accession>A0A4Z0VZF3</accession>
<dbReference type="InterPro" id="IPR006530">
    <property type="entry name" value="YD"/>
</dbReference>
<dbReference type="Pfam" id="PF25023">
    <property type="entry name" value="TEN_YD-shell"/>
    <property type="match status" value="1"/>
</dbReference>
<dbReference type="Proteomes" id="UP000297475">
    <property type="component" value="Unassembled WGS sequence"/>
</dbReference>
<keyword evidence="1" id="KW-0245">EGF-like domain</keyword>
<keyword evidence="10" id="KW-1185">Reference proteome</keyword>
<dbReference type="Gene3D" id="2.120.10.30">
    <property type="entry name" value="TolB, C-terminal domain"/>
    <property type="match status" value="3"/>
</dbReference>
<dbReference type="SUPFAM" id="SSF63825">
    <property type="entry name" value="YWTD domain"/>
    <property type="match status" value="1"/>
</dbReference>
<dbReference type="PANTHER" id="PTHR11219">
    <property type="entry name" value="TENEURIN AND N-ACETYLGLUCOSAMINE-1-PHOSPHODIESTER ALPHA-N-ACETYLGLUCOSAMINIDASE"/>
    <property type="match status" value="1"/>
</dbReference>
<name>A0A4Z0VZF3_9GAMM</name>
<dbReference type="PANTHER" id="PTHR11219:SF69">
    <property type="entry name" value="TENEURIN-A"/>
    <property type="match status" value="1"/>
</dbReference>
<dbReference type="InterPro" id="IPR056823">
    <property type="entry name" value="TEN-like_YD-shell"/>
</dbReference>
<dbReference type="NCBIfam" id="TIGR01643">
    <property type="entry name" value="YD_repeat_2x"/>
    <property type="match status" value="3"/>
</dbReference>
<evidence type="ECO:0000256" key="1">
    <source>
        <dbReference type="ARBA" id="ARBA00022536"/>
    </source>
</evidence>
<dbReference type="NCBIfam" id="TIGR03696">
    <property type="entry name" value="Rhs_assc_core"/>
    <property type="match status" value="1"/>
</dbReference>
<dbReference type="InterPro" id="IPR056820">
    <property type="entry name" value="TEN_TTR-like"/>
</dbReference>
<dbReference type="InterPro" id="IPR022385">
    <property type="entry name" value="Rhs_assc_core"/>
</dbReference>
<evidence type="ECO:0000256" key="2">
    <source>
        <dbReference type="ARBA" id="ARBA00022737"/>
    </source>
</evidence>
<dbReference type="InterPro" id="IPR011042">
    <property type="entry name" value="6-blade_b-propeller_TolB-like"/>
</dbReference>
<dbReference type="SUPFAM" id="SSF49464">
    <property type="entry name" value="Carboxypeptidase regulatory domain-like"/>
    <property type="match status" value="1"/>
</dbReference>
<evidence type="ECO:0000256" key="5">
    <source>
        <dbReference type="SAM" id="SignalP"/>
    </source>
</evidence>
<protein>
    <submittedName>
        <fullName evidence="9">Uncharacterized protein</fullName>
    </submittedName>
</protein>
<evidence type="ECO:0000313" key="10">
    <source>
        <dbReference type="Proteomes" id="UP000297475"/>
    </source>
</evidence>
<evidence type="ECO:0000256" key="3">
    <source>
        <dbReference type="ARBA" id="ARBA00023157"/>
    </source>
</evidence>
<dbReference type="RefSeq" id="WP_135485079.1">
    <property type="nucleotide sequence ID" value="NZ_SRMF01000019.1"/>
</dbReference>
<dbReference type="InterPro" id="IPR051216">
    <property type="entry name" value="Teneurin"/>
</dbReference>
<evidence type="ECO:0000313" key="9">
    <source>
        <dbReference type="EMBL" id="TGG89401.1"/>
    </source>
</evidence>
<dbReference type="EMBL" id="SRMF01000019">
    <property type="protein sequence ID" value="TGG89401.1"/>
    <property type="molecule type" value="Genomic_DNA"/>
</dbReference>
<feature type="domain" description="Teneurin-like YD-shell" evidence="8">
    <location>
        <begin position="943"/>
        <end position="1825"/>
    </location>
</feature>
<sequence>MLIRLLALILATLFLAGCWSGNSDNNDGSDTGSPDPDTDLSHLPPDPTTIAPDLPAGGGGGFLDQVEFLYSADTPIQQGLNPDSLDEERVAVVRGRVLDRNNDPLHGVTVSIHRQPHLGTTLSRADGAFDLVVNGGGRLVVHYEKDGYLPVQRAVEPQWNNFDFADDIVMIPLDTEVTTVELGNGQPLQVAQGSPQTDTDGTRQATLLFPEGTQASMTLPDGSTQALTELNVRTTEYTVGDNGYEAMPGELPPTSAYTYAVELSVDEAIAAGSSRVDFDQPVPLYVDNFLDFPTGEIVPAGYYDYEDAVWKAGDNGQVIEILSIESGLAILDVTGDGTPASEEELAALGIDSAEQEKLADLYSSGKTLWRTPVNHFTPWDCNWPYGPPLDAERPNVPAPGTNSDFHPQNTDEENECPGCVISPQRQTLGESLPVAGTPFELVYRSDRTPGYRNNVADITLSGPNVPASLEKIGLDIRIAGQRVSREFSAATNQSYSFEWDGLDGFGREMRGDHIAHITINYHYPCVYYGARSGTSQAWAQTTDSMSAIGTRSNCQSMILSQTHQVQLTAPVPVRPDTVGAWSLDVHHAYSHSQNMLTMGNGLRQTNSGPQIRLAASTFYPNSVAVDSEGNMYTTRNTYAVGASYHHRVTRSRPDGSRDIFAGEGRSGFTGDGGPATEARLWDPIGVAFDSAGNGYIVGPRNHRIRRVSPSGTIETVVGSGPTGSGDFSGDGGLATEARLNRPVAVAFDHADNLYIADRRNHRIRRVSPDGIIETVAGNGNSGFSGDGGLATDANLGSPQGLTLDSAGNLYVASQQRIRRISPSGIIETVVGTGSPGFSGDGGPAQEAELRSPSGVVIDYAGNLYIADTGNNRIRRVSSGGIITTLAGDRGRGSATLFGPASEAQFDRMQDIAMDNAGNLYVADFGNSRIGRIRFSFTATVTDGETQIASKDGTRLFHFDGNYRHIRTTDTTTGAALYTFEYDNNDLLISVTDQHDNITQIERTSDGTATAIVAPEGQRTDLTLDHNGHLIGLSNPASERWSMEYTSDGLLTRFETPNNHANRFQYDENGRLISDEAPDGGGWSIERTDLDDGYRTDMISGEGRVSQFTVQRSSTDERIYTNYSPDGSRTERVHTDAGTDITRPDGTHISRSYSPDPRFDMQSPVPSSERIETPSGLTLEATTERSASLDDRDDLLSHNTLTTLSTVNDRESVSTYDAPDRTWTHTSPEGRSLTQWLNEEGLLDRAQAGSLTDIRYHYDDRGRPTRIDRGTHGERSVEFDYDHFGYLTRVTNALGQSVNLTNDAVGRVTSQLNPDGSQVHYDYDALGQLTEITLGTGERHRFYYTSRDDIERYRPPQANDLATESPIGPDHPTTRYIYNLDRQLTEKIRPDGASINLSYGDTSGLLEAITLDTGSYLYEYFGADDPIHSGQLKRLTAPGGQQIDYEYDGFLLTGTDWSGTVEGALGYEYNHYFEPISQSINGDTLSWQYNEDSQVTEAGDLSFQYHPGNALLTGTSLDNLDTNRSYNDLGELSAYSASHSGSSVFQYSLQRDEAGRIVGKTETINGTTVEYQYRYDQNDRLDQVIRNGEVVGAWQYDDNGNRTHENGTQIAQYDAQDRLIQYGDNEYRYTANGELTRKTDTVTGDTTLYDYDAFSNLHHVTLPDGTEIEYVIDGQNRRVGKKRDGELEQGFLYQGQLNPVAELDGNNNVVARFVYGDKGHVPSYMIKDGNRYRLISDHLGSVRQVINAQTGDIAQQLDYDAWGNVTQDTNPGFQPFGYAGGIYDRDTGLVRFGARDYDPVVGRWTTKDPIRFNGGLNHYAYVSNNPINFIDVTGELPALPEASENNFAGFLWNRVLDGAVRDNIFDYGRGLGHGMASIPKGWFNAGYQSARHSDPNNTQAGLERVAARCFADSYLRNSKFRSAINNALFDQATDPMNYSSYNIGRGAGRLIGSVATSPLSAVAAAGDAAQGVNNGGNVISSIILGAD</sequence>
<dbReference type="Pfam" id="PF25020">
    <property type="entry name" value="TTR_TEN1-4"/>
    <property type="match status" value="1"/>
</dbReference>
<evidence type="ECO:0000259" key="7">
    <source>
        <dbReference type="Pfam" id="PF25021"/>
    </source>
</evidence>
<dbReference type="CDD" id="cd14953">
    <property type="entry name" value="NHL_like_1"/>
    <property type="match status" value="1"/>
</dbReference>
<feature type="region of interest" description="Disordered" evidence="4">
    <location>
        <begin position="26"/>
        <end position="56"/>
    </location>
</feature>
<evidence type="ECO:0000259" key="8">
    <source>
        <dbReference type="Pfam" id="PF25023"/>
    </source>
</evidence>
<feature type="domain" description="Teneurin TTR-like" evidence="6">
    <location>
        <begin position="85"/>
        <end position="170"/>
    </location>
</feature>
<dbReference type="Gene3D" id="2.180.10.10">
    <property type="entry name" value="RHS repeat-associated core"/>
    <property type="match status" value="2"/>
</dbReference>
<dbReference type="InterPro" id="IPR008969">
    <property type="entry name" value="CarboxyPept-like_regulatory"/>
</dbReference>
<feature type="domain" description="Teneurin NHL" evidence="7">
    <location>
        <begin position="784"/>
        <end position="832"/>
    </location>
</feature>
<organism evidence="9 10">
    <name type="scientific">Natronospirillum operosum</name>
    <dbReference type="NCBI Taxonomy" id="2759953"/>
    <lineage>
        <taxon>Bacteria</taxon>
        <taxon>Pseudomonadati</taxon>
        <taxon>Pseudomonadota</taxon>
        <taxon>Gammaproteobacteria</taxon>
        <taxon>Oceanospirillales</taxon>
        <taxon>Natronospirillaceae</taxon>
        <taxon>Natronospirillum</taxon>
    </lineage>
</organism>
<keyword evidence="2" id="KW-0677">Repeat</keyword>
<evidence type="ECO:0000256" key="4">
    <source>
        <dbReference type="SAM" id="MobiDB-lite"/>
    </source>
</evidence>
<gene>
    <name evidence="9" type="ORF">E4656_19895</name>
</gene>
<feature type="region of interest" description="Disordered" evidence="4">
    <location>
        <begin position="1118"/>
        <end position="1193"/>
    </location>
</feature>
<feature type="chain" id="PRO_5021287227" evidence="5">
    <location>
        <begin position="17"/>
        <end position="1986"/>
    </location>
</feature>
<keyword evidence="3" id="KW-1015">Disulfide bond</keyword>
<reference evidence="9 10" key="1">
    <citation type="submission" date="2019-04" db="EMBL/GenBank/DDBJ databases">
        <title>Natronospirillum operosus gen. nov., sp. nov., a haloalkaliphilic satellite isolated from decaying biomass of laboratory culture of cyanobacterium Geitlerinema sp. and proposal of Natronospirillaceae fam. nov. and Saccharospirillaceae fam. nov.</title>
        <authorList>
            <person name="Kevbrin V."/>
            <person name="Boltyanskaya Y."/>
            <person name="Koziaeva V."/>
            <person name="Grouzdev D.S."/>
            <person name="Park M."/>
            <person name="Cho J."/>
        </authorList>
    </citation>
    <scope>NUCLEOTIDE SEQUENCE [LARGE SCALE GENOMIC DNA]</scope>
    <source>
        <strain evidence="9 10">G-116</strain>
    </source>
</reference>
<feature type="domain" description="Teneurin NHL" evidence="7">
    <location>
        <begin position="838"/>
        <end position="927"/>
    </location>
</feature>
<dbReference type="SUPFAM" id="SSF63829">
    <property type="entry name" value="Calcium-dependent phosphotriesterase"/>
    <property type="match status" value="1"/>
</dbReference>
<comment type="caution">
    <text evidence="9">The sequence shown here is derived from an EMBL/GenBank/DDBJ whole genome shotgun (WGS) entry which is preliminary data.</text>
</comment>
<dbReference type="Gene3D" id="2.60.40.1120">
    <property type="entry name" value="Carboxypeptidase-like, regulatory domain"/>
    <property type="match status" value="1"/>
</dbReference>
<feature type="signal peptide" evidence="5">
    <location>
        <begin position="1"/>
        <end position="16"/>
    </location>
</feature>
<feature type="compositionally biased region" description="Basic and acidic residues" evidence="4">
    <location>
        <begin position="1127"/>
        <end position="1147"/>
    </location>
</feature>
<dbReference type="OrthoDB" id="9762443at2"/>
<dbReference type="PROSITE" id="PS51257">
    <property type="entry name" value="PROKAR_LIPOPROTEIN"/>
    <property type="match status" value="1"/>
</dbReference>